<protein>
    <submittedName>
        <fullName evidence="1">Uncharacterized protein</fullName>
    </submittedName>
</protein>
<evidence type="ECO:0000313" key="2">
    <source>
        <dbReference type="Proteomes" id="UP001164746"/>
    </source>
</evidence>
<proteinExistence type="predicted"/>
<dbReference type="EMBL" id="CP111026">
    <property type="protein sequence ID" value="WAR28642.1"/>
    <property type="molecule type" value="Genomic_DNA"/>
</dbReference>
<evidence type="ECO:0000313" key="1">
    <source>
        <dbReference type="EMBL" id="WAR28642.1"/>
    </source>
</evidence>
<reference evidence="1" key="1">
    <citation type="submission" date="2022-11" db="EMBL/GenBank/DDBJ databases">
        <title>Centuries of genome instability and evolution in soft-shell clam transmissible cancer (bioRxiv).</title>
        <authorList>
            <person name="Hart S.F.M."/>
            <person name="Yonemitsu M.A."/>
            <person name="Giersch R.M."/>
            <person name="Beal B.F."/>
            <person name="Arriagada G."/>
            <person name="Davis B.W."/>
            <person name="Ostrander E.A."/>
            <person name="Goff S.P."/>
            <person name="Metzger M.J."/>
        </authorList>
    </citation>
    <scope>NUCLEOTIDE SEQUENCE</scope>
    <source>
        <strain evidence="1">MELC-2E11</strain>
        <tissue evidence="1">Siphon/mantle</tissue>
    </source>
</reference>
<organism evidence="1 2">
    <name type="scientific">Mya arenaria</name>
    <name type="common">Soft-shell clam</name>
    <dbReference type="NCBI Taxonomy" id="6604"/>
    <lineage>
        <taxon>Eukaryota</taxon>
        <taxon>Metazoa</taxon>
        <taxon>Spiralia</taxon>
        <taxon>Lophotrochozoa</taxon>
        <taxon>Mollusca</taxon>
        <taxon>Bivalvia</taxon>
        <taxon>Autobranchia</taxon>
        <taxon>Heteroconchia</taxon>
        <taxon>Euheterodonta</taxon>
        <taxon>Imparidentia</taxon>
        <taxon>Neoheterodontei</taxon>
        <taxon>Myida</taxon>
        <taxon>Myoidea</taxon>
        <taxon>Myidae</taxon>
        <taxon>Mya</taxon>
    </lineage>
</organism>
<dbReference type="Proteomes" id="UP001164746">
    <property type="component" value="Chromosome 15"/>
</dbReference>
<sequence>MFGYSWVSLVAGGRRWSMVTDVNLKVKKPGGRVNNSPTVDIPAIIHFHRGCSHVLKLPDIDGDNVRCRKALSNDECGDVCQSFDELILNEDTCTLHYTPSKNSNTLLGFYAIAIQIEDYEGNERTPLSSIPLQFLLKLDETDNCTEPSFLPPTPEHEQCFRLNVGETAICHYLIPDRNAKVRSYTRNFKPVGDPRPLEAAFVSGSEIIVTLNKNLPSIPPEVILYTQQTEYVSVFYERFSQHLVRVHFETIPMDANSYRLRIPDDDNECATDFPDNGCSQICRAGHRSCIEGQDIDWDVYRDDRLKSHIMHMRGSGDTVRVLSNTVLPLPNWKSFLKNDKNKSSLFNVLSKSIAGMKTTNIVLTTLEQTGLQAQREQNENAEIQQVDTLSIEACTKEEVDYRMLLHTIHAFSIGYTGICITSTDDADVVVLAVAIASMYRDARIWIAYVHNKNLGYIPAHLIANDLGSVRKWGLLFLHAVTGCDYVSPFSGIGMKSAFNIWKDTARMA</sequence>
<keyword evidence="2" id="KW-1185">Reference proteome</keyword>
<name>A0ABY7G2H4_MYAAR</name>
<gene>
    <name evidence="1" type="ORF">MAR_014346</name>
</gene>
<accession>A0ABY7G2H4</accession>